<proteinExistence type="predicted"/>
<sequence>MQQHQDKQPLSMEKKHTADASLAGMFTHTMQTMPEESDYLIRWWA</sequence>
<keyword evidence="2" id="KW-1185">Reference proteome</keyword>
<protein>
    <submittedName>
        <fullName evidence="1">Uncharacterized protein</fullName>
    </submittedName>
</protein>
<gene>
    <name evidence="1" type="ORF">WM41_0254</name>
</gene>
<evidence type="ECO:0000313" key="1">
    <source>
        <dbReference type="EMBL" id="KXU19144.1"/>
    </source>
</evidence>
<name>A0ABR5VC10_9CORY</name>
<comment type="caution">
    <text evidence="1">The sequence shown here is derived from an EMBL/GenBank/DDBJ whole genome shotgun (WGS) entry which is preliminary data.</text>
</comment>
<dbReference type="Proteomes" id="UP000070339">
    <property type="component" value="Unassembled WGS sequence"/>
</dbReference>
<dbReference type="EMBL" id="LTEB01000012">
    <property type="protein sequence ID" value="KXU19144.1"/>
    <property type="molecule type" value="Genomic_DNA"/>
</dbReference>
<evidence type="ECO:0000313" key="2">
    <source>
        <dbReference type="Proteomes" id="UP000070339"/>
    </source>
</evidence>
<organism evidence="1 2">
    <name type="scientific">Corynebacterium simulans</name>
    <dbReference type="NCBI Taxonomy" id="146827"/>
    <lineage>
        <taxon>Bacteria</taxon>
        <taxon>Bacillati</taxon>
        <taxon>Actinomycetota</taxon>
        <taxon>Actinomycetes</taxon>
        <taxon>Mycobacteriales</taxon>
        <taxon>Corynebacteriaceae</taxon>
        <taxon>Corynebacterium</taxon>
    </lineage>
</organism>
<reference evidence="1 2" key="1">
    <citation type="journal article" date="2016" name="Int. J. Syst. Evol. Microbiol.">
        <title>Resolving the Complexity of Human Skin Metagenomes Using Single-Molecule Sequencing.</title>
        <authorList>
            <consortium name="NISC Comparative Sequencing Program"/>
            <person name="Tsai Y.C."/>
            <person name="Conlan S."/>
            <person name="Deming C."/>
            <person name="Segre J.A."/>
            <person name="Kong H.H."/>
            <person name="Korlach J."/>
            <person name="Oh J."/>
        </authorList>
    </citation>
    <scope>NUCLEOTIDE SEQUENCE [LARGE SCALE GENOMIC DNA]</scope>
    <source>
        <strain evidence="1 2">1B08</strain>
    </source>
</reference>
<accession>A0ABR5VC10</accession>